<comment type="caution">
    <text evidence="2">The sequence shown here is derived from an EMBL/GenBank/DDBJ whole genome shotgun (WGS) entry which is preliminary data.</text>
</comment>
<proteinExistence type="predicted"/>
<reference evidence="2" key="1">
    <citation type="journal article" date="2014" name="Int. J. Syst. Evol. Microbiol.">
        <title>Complete genome sequence of Corynebacterium casei LMG S-19264T (=DSM 44701T), isolated from a smear-ripened cheese.</title>
        <authorList>
            <consortium name="US DOE Joint Genome Institute (JGI-PGF)"/>
            <person name="Walter F."/>
            <person name="Albersmeier A."/>
            <person name="Kalinowski J."/>
            <person name="Ruckert C."/>
        </authorList>
    </citation>
    <scope>NUCLEOTIDE SEQUENCE</scope>
    <source>
        <strain evidence="2">KCTC 42650</strain>
    </source>
</reference>
<dbReference type="Proteomes" id="UP000626220">
    <property type="component" value="Unassembled WGS sequence"/>
</dbReference>
<evidence type="ECO:0000313" key="2">
    <source>
        <dbReference type="EMBL" id="GHF48876.1"/>
    </source>
</evidence>
<name>A0A8J3GXG7_9RHOB</name>
<keyword evidence="1" id="KW-0732">Signal</keyword>
<feature type="signal peptide" evidence="1">
    <location>
        <begin position="1"/>
        <end position="30"/>
    </location>
</feature>
<gene>
    <name evidence="2" type="ORF">GCM10017056_20530</name>
</gene>
<dbReference type="EMBL" id="BNCJ01000004">
    <property type="protein sequence ID" value="GHF48876.1"/>
    <property type="molecule type" value="Genomic_DNA"/>
</dbReference>
<organism evidence="2 3">
    <name type="scientific">Seohaeicola zhoushanensis</name>
    <dbReference type="NCBI Taxonomy" id="1569283"/>
    <lineage>
        <taxon>Bacteria</taxon>
        <taxon>Pseudomonadati</taxon>
        <taxon>Pseudomonadota</taxon>
        <taxon>Alphaproteobacteria</taxon>
        <taxon>Rhodobacterales</taxon>
        <taxon>Roseobacteraceae</taxon>
        <taxon>Seohaeicola</taxon>
    </lineage>
</organism>
<feature type="chain" id="PRO_5035254961" evidence="1">
    <location>
        <begin position="31"/>
        <end position="198"/>
    </location>
</feature>
<evidence type="ECO:0000313" key="3">
    <source>
        <dbReference type="Proteomes" id="UP000626220"/>
    </source>
</evidence>
<dbReference type="AlphaFoldDB" id="A0A8J3GXG7"/>
<reference evidence="2" key="2">
    <citation type="submission" date="2020-09" db="EMBL/GenBank/DDBJ databases">
        <authorList>
            <person name="Sun Q."/>
            <person name="Kim S."/>
        </authorList>
    </citation>
    <scope>NUCLEOTIDE SEQUENCE</scope>
    <source>
        <strain evidence="2">KCTC 42650</strain>
    </source>
</reference>
<evidence type="ECO:0000256" key="1">
    <source>
        <dbReference type="SAM" id="SignalP"/>
    </source>
</evidence>
<keyword evidence="3" id="KW-1185">Reference proteome</keyword>
<protein>
    <submittedName>
        <fullName evidence="2">Uncharacterized protein</fullName>
    </submittedName>
</protein>
<sequence length="198" mass="20641">MTAKLTESDMPLKLSALAASLAVAAFAAHAGEPHDPMTSFVDATVRGWLATPSVQAAIAASNAAHAGLSEAQLIKRDAAWRAEIGQTKTPTIDAILQSPVSGALRAHVADSGGRITEIILMDNRGMNVAVSDVTSDFWQGDEAKFQQTFPRGPAALHVSEVELDESSQIYQAQVSFTVTDAQGAPVGAVTIGLNAEAF</sequence>
<accession>A0A8J3GXG7</accession>